<accession>J9GC66</accession>
<dbReference type="PANTHER" id="PTHR37306:SF1">
    <property type="entry name" value="COLICIN V PRODUCTION PROTEIN"/>
    <property type="match status" value="1"/>
</dbReference>
<evidence type="ECO:0000256" key="3">
    <source>
        <dbReference type="ARBA" id="ARBA00022989"/>
    </source>
</evidence>
<keyword evidence="2 5" id="KW-0812">Transmembrane</keyword>
<protein>
    <submittedName>
        <fullName evidence="6">CvpA family protein</fullName>
    </submittedName>
</protein>
<organism evidence="6">
    <name type="scientific">gut metagenome</name>
    <dbReference type="NCBI Taxonomy" id="749906"/>
    <lineage>
        <taxon>unclassified sequences</taxon>
        <taxon>metagenomes</taxon>
        <taxon>organismal metagenomes</taxon>
    </lineage>
</organism>
<comment type="caution">
    <text evidence="6">The sequence shown here is derived from an EMBL/GenBank/DDBJ whole genome shotgun (WGS) entry which is preliminary data.</text>
</comment>
<evidence type="ECO:0000256" key="4">
    <source>
        <dbReference type="ARBA" id="ARBA00023136"/>
    </source>
</evidence>
<keyword evidence="3 5" id="KW-1133">Transmembrane helix</keyword>
<sequence>MIDIFILVLLLWAAISGWRAGFIKEVISTVGFLVGLLVAATCYSQFSQYLAVNGTESNMMTSIIAFFLLWIVVPILLGFAANVLTKALKGMKLGIPNSILGAAVSVLKFFILISCVLNVMQTLHILNEEKTETSRLFKPVTGALQTFFPTDSTSQYTTPLHEEVTSDTVWVEMNPTHTEKK</sequence>
<dbReference type="PANTHER" id="PTHR37306">
    <property type="entry name" value="COLICIN V PRODUCTION PROTEIN"/>
    <property type="match status" value="1"/>
</dbReference>
<evidence type="ECO:0000256" key="2">
    <source>
        <dbReference type="ARBA" id="ARBA00022692"/>
    </source>
</evidence>
<dbReference type="AlphaFoldDB" id="J9GC66"/>
<gene>
    <name evidence="6" type="ORF">EVA_14900</name>
</gene>
<proteinExistence type="predicted"/>
<evidence type="ECO:0000256" key="5">
    <source>
        <dbReference type="SAM" id="Phobius"/>
    </source>
</evidence>
<evidence type="ECO:0000313" key="6">
    <source>
        <dbReference type="EMBL" id="EJW96994.1"/>
    </source>
</evidence>
<dbReference type="GO" id="GO:0009403">
    <property type="term" value="P:toxin biosynthetic process"/>
    <property type="evidence" value="ECO:0007669"/>
    <property type="project" value="InterPro"/>
</dbReference>
<feature type="transmembrane region" description="Helical" evidence="5">
    <location>
        <begin position="99"/>
        <end position="120"/>
    </location>
</feature>
<feature type="transmembrane region" description="Helical" evidence="5">
    <location>
        <begin position="29"/>
        <end position="51"/>
    </location>
</feature>
<dbReference type="GO" id="GO:0016020">
    <property type="term" value="C:membrane"/>
    <property type="evidence" value="ECO:0007669"/>
    <property type="project" value="UniProtKB-SubCell"/>
</dbReference>
<feature type="transmembrane region" description="Helical" evidence="5">
    <location>
        <begin position="63"/>
        <end position="84"/>
    </location>
</feature>
<keyword evidence="4 5" id="KW-0472">Membrane</keyword>
<dbReference type="EMBL" id="AMCI01004994">
    <property type="protein sequence ID" value="EJW96994.1"/>
    <property type="molecule type" value="Genomic_DNA"/>
</dbReference>
<reference evidence="6" key="1">
    <citation type="journal article" date="2012" name="PLoS ONE">
        <title>Gene sets for utilization of primary and secondary nutrition supplies in the distal gut of endangered iberian lynx.</title>
        <authorList>
            <person name="Alcaide M."/>
            <person name="Messina E."/>
            <person name="Richter M."/>
            <person name="Bargiela R."/>
            <person name="Peplies J."/>
            <person name="Huws S.A."/>
            <person name="Newbold C.J."/>
            <person name="Golyshin P.N."/>
            <person name="Simon M.A."/>
            <person name="Lopez G."/>
            <person name="Yakimov M.M."/>
            <person name="Ferrer M."/>
        </authorList>
    </citation>
    <scope>NUCLEOTIDE SEQUENCE</scope>
</reference>
<name>J9GC66_9ZZZZ</name>
<dbReference type="Pfam" id="PF02674">
    <property type="entry name" value="Colicin_V"/>
    <property type="match status" value="1"/>
</dbReference>
<evidence type="ECO:0000256" key="1">
    <source>
        <dbReference type="ARBA" id="ARBA00004141"/>
    </source>
</evidence>
<comment type="subcellular location">
    <subcellularLocation>
        <location evidence="1">Membrane</location>
        <topology evidence="1">Multi-pass membrane protein</topology>
    </subcellularLocation>
</comment>
<dbReference type="InterPro" id="IPR003825">
    <property type="entry name" value="Colicin-V_CvpA"/>
</dbReference>